<name>A0A2G5HB54_CERBT</name>
<evidence type="ECO:0000313" key="4">
    <source>
        <dbReference type="Proteomes" id="UP000230605"/>
    </source>
</evidence>
<evidence type="ECO:0000256" key="1">
    <source>
        <dbReference type="SAM" id="MobiDB-lite"/>
    </source>
</evidence>
<accession>A0A2G5HB54</accession>
<feature type="compositionally biased region" description="Polar residues" evidence="1">
    <location>
        <begin position="1"/>
        <end position="13"/>
    </location>
</feature>
<evidence type="ECO:0000313" key="3">
    <source>
        <dbReference type="EMBL" id="WPB03146.1"/>
    </source>
</evidence>
<keyword evidence="5" id="KW-1185">Reference proteome</keyword>
<proteinExistence type="predicted"/>
<dbReference type="EMBL" id="LKMD01000108">
    <property type="protein sequence ID" value="PIA89523.1"/>
    <property type="molecule type" value="Genomic_DNA"/>
</dbReference>
<reference evidence="3 5" key="2">
    <citation type="submission" date="2023-09" db="EMBL/GenBank/DDBJ databases">
        <title>Complete-Gapless Cercospora beticola genome.</title>
        <authorList>
            <person name="Wyatt N.A."/>
            <person name="Spanner R.E."/>
            <person name="Bolton M.D."/>
        </authorList>
    </citation>
    <scope>NUCLEOTIDE SEQUENCE [LARGE SCALE GENOMIC DNA]</scope>
    <source>
        <strain evidence="3">Cb09-40</strain>
    </source>
</reference>
<organism evidence="2 4">
    <name type="scientific">Cercospora beticola</name>
    <name type="common">Sugarbeet leaf spot fungus</name>
    <dbReference type="NCBI Taxonomy" id="122368"/>
    <lineage>
        <taxon>Eukaryota</taxon>
        <taxon>Fungi</taxon>
        <taxon>Dikarya</taxon>
        <taxon>Ascomycota</taxon>
        <taxon>Pezizomycotina</taxon>
        <taxon>Dothideomycetes</taxon>
        <taxon>Dothideomycetidae</taxon>
        <taxon>Mycosphaerellales</taxon>
        <taxon>Mycosphaerellaceae</taxon>
        <taxon>Cercospora</taxon>
    </lineage>
</organism>
<dbReference type="Proteomes" id="UP001302367">
    <property type="component" value="Chromosome 5"/>
</dbReference>
<dbReference type="OrthoDB" id="3535086at2759"/>
<dbReference type="AlphaFoldDB" id="A0A2G5HB54"/>
<reference evidence="2 4" key="1">
    <citation type="submission" date="2015-10" db="EMBL/GenBank/DDBJ databases">
        <title>The cercosporin biosynthetic gene cluster was horizontally transferred to several fungal lineages and shown to be expanded in Cercospora beticola based on microsynteny with recipient genomes.</title>
        <authorList>
            <person name="De Jonge R."/>
            <person name="Ebert M.K."/>
            <person name="Suttle J.C."/>
            <person name="Jurick Ii W.M."/>
            <person name="Secor G.A."/>
            <person name="Thomma B.P."/>
            <person name="Van De Peer Y."/>
            <person name="Bolton M.D."/>
        </authorList>
    </citation>
    <scope>NUCLEOTIDE SEQUENCE [LARGE SCALE GENOMIC DNA]</scope>
    <source>
        <strain evidence="2 4">09-40</strain>
    </source>
</reference>
<feature type="region of interest" description="Disordered" evidence="1">
    <location>
        <begin position="1"/>
        <end position="24"/>
    </location>
</feature>
<evidence type="ECO:0000313" key="5">
    <source>
        <dbReference type="Proteomes" id="UP001302367"/>
    </source>
</evidence>
<dbReference type="Proteomes" id="UP000230605">
    <property type="component" value="Chromosome 5"/>
</dbReference>
<sequence>MFSTLQPTRPQVSQQRPQNPLYQQQTRVNHTETAKVELTRSPRNQIEAMPPNHTIPMPLAQPLPLYNPATMHPVFFMNSWRKTPFPLPVNPAISPVAAGYVFPQPRTNGGTKL</sequence>
<evidence type="ECO:0000313" key="2">
    <source>
        <dbReference type="EMBL" id="PIA89523.1"/>
    </source>
</evidence>
<feature type="compositionally biased region" description="Low complexity" evidence="1">
    <location>
        <begin position="14"/>
        <end position="24"/>
    </location>
</feature>
<dbReference type="EMBL" id="CP134188">
    <property type="protein sequence ID" value="WPB03146.1"/>
    <property type="molecule type" value="Genomic_DNA"/>
</dbReference>
<gene>
    <name evidence="2" type="ORF">CB0940_07215</name>
    <name evidence="3" type="ORF">RHO25_007783</name>
</gene>
<protein>
    <submittedName>
        <fullName evidence="2">Uncharacterized protein</fullName>
    </submittedName>
</protein>